<gene>
    <name evidence="13" type="ORF">MMEN_LOCUS7118</name>
</gene>
<organism evidence="13 14">
    <name type="scientific">Menidia menidia</name>
    <name type="common">Atlantic silverside</name>
    <dbReference type="NCBI Taxonomy" id="238744"/>
    <lineage>
        <taxon>Eukaryota</taxon>
        <taxon>Metazoa</taxon>
        <taxon>Chordata</taxon>
        <taxon>Craniata</taxon>
        <taxon>Vertebrata</taxon>
        <taxon>Euteleostomi</taxon>
        <taxon>Actinopterygii</taxon>
        <taxon>Neopterygii</taxon>
        <taxon>Teleostei</taxon>
        <taxon>Neoteleostei</taxon>
        <taxon>Acanthomorphata</taxon>
        <taxon>Ovalentaria</taxon>
        <taxon>Atherinomorphae</taxon>
        <taxon>Atheriniformes</taxon>
        <taxon>Atherinopsidae</taxon>
        <taxon>Menidiinae</taxon>
        <taxon>Menidia</taxon>
    </lineage>
</organism>
<dbReference type="SUPFAM" id="SSF50814">
    <property type="entry name" value="Lipocalins"/>
    <property type="match status" value="1"/>
</dbReference>
<keyword evidence="10" id="KW-0873">Pyrrolidone carboxylic acid</keyword>
<proteinExistence type="inferred from homology"/>
<dbReference type="InterPro" id="IPR022271">
    <property type="entry name" value="Lipocalin_ApoD"/>
</dbReference>
<evidence type="ECO:0000256" key="5">
    <source>
        <dbReference type="ARBA" id="ARBA00022525"/>
    </source>
</evidence>
<keyword evidence="14" id="KW-1185">Reference proteome</keyword>
<evidence type="ECO:0000256" key="3">
    <source>
        <dbReference type="ARBA" id="ARBA00019890"/>
    </source>
</evidence>
<keyword evidence="5" id="KW-0964">Secreted</keyword>
<dbReference type="InterPro" id="IPR022272">
    <property type="entry name" value="Lipocalin_CS"/>
</dbReference>
<evidence type="ECO:0000256" key="7">
    <source>
        <dbReference type="ARBA" id="ARBA00023121"/>
    </source>
</evidence>
<evidence type="ECO:0000256" key="1">
    <source>
        <dbReference type="ARBA" id="ARBA00004613"/>
    </source>
</evidence>
<dbReference type="InterPro" id="IPR026222">
    <property type="entry name" value="ApoD_vertbrte"/>
</dbReference>
<dbReference type="GO" id="GO:0007420">
    <property type="term" value="P:brain development"/>
    <property type="evidence" value="ECO:0007669"/>
    <property type="project" value="InterPro"/>
</dbReference>
<dbReference type="InterPro" id="IPR002969">
    <property type="entry name" value="ApolipopD"/>
</dbReference>
<accession>A0A8S4ANT3</accession>
<dbReference type="PRINTS" id="PR01219">
    <property type="entry name" value="APOLIPOPROTD"/>
</dbReference>
<dbReference type="FunFam" id="2.40.128.20:FF:000003">
    <property type="entry name" value="Apolipoprotein D"/>
    <property type="match status" value="1"/>
</dbReference>
<dbReference type="GO" id="GO:0005737">
    <property type="term" value="C:cytoplasm"/>
    <property type="evidence" value="ECO:0007669"/>
    <property type="project" value="TreeGrafter"/>
</dbReference>
<reference evidence="13" key="1">
    <citation type="submission" date="2021-05" db="EMBL/GenBank/DDBJ databases">
        <authorList>
            <person name="Tigano A."/>
        </authorList>
    </citation>
    <scope>NUCLEOTIDE SEQUENCE</scope>
</reference>
<evidence type="ECO:0000256" key="10">
    <source>
        <dbReference type="ARBA" id="ARBA00023283"/>
    </source>
</evidence>
<dbReference type="CDD" id="cd19437">
    <property type="entry name" value="lipocalin_apoD-like"/>
    <property type="match status" value="1"/>
</dbReference>
<comment type="caution">
    <text evidence="13">The sequence shown here is derived from an EMBL/GenBank/DDBJ whole genome shotgun (WGS) entry which is preliminary data.</text>
</comment>
<dbReference type="PANTHER" id="PTHR10612:SF58">
    <property type="entry name" value="APOLIPOPROTEIN D"/>
    <property type="match status" value="1"/>
</dbReference>
<evidence type="ECO:0000256" key="6">
    <source>
        <dbReference type="ARBA" id="ARBA00022729"/>
    </source>
</evidence>
<dbReference type="InterPro" id="IPR012674">
    <property type="entry name" value="Calycin"/>
</dbReference>
<dbReference type="GO" id="GO:0006869">
    <property type="term" value="P:lipid transport"/>
    <property type="evidence" value="ECO:0007669"/>
    <property type="project" value="InterPro"/>
</dbReference>
<feature type="domain" description="Lipocalin/cytosolic fatty-acid binding" evidence="12">
    <location>
        <begin position="37"/>
        <end position="180"/>
    </location>
</feature>
<dbReference type="GO" id="GO:0006629">
    <property type="term" value="P:lipid metabolic process"/>
    <property type="evidence" value="ECO:0007669"/>
    <property type="project" value="TreeGrafter"/>
</dbReference>
<dbReference type="PRINTS" id="PR02058">
    <property type="entry name" value="APODVERTBRTE"/>
</dbReference>
<evidence type="ECO:0000256" key="9">
    <source>
        <dbReference type="ARBA" id="ARBA00023180"/>
    </source>
</evidence>
<dbReference type="PROSITE" id="PS00213">
    <property type="entry name" value="LIPOCALIN"/>
    <property type="match status" value="1"/>
</dbReference>
<evidence type="ECO:0000256" key="8">
    <source>
        <dbReference type="ARBA" id="ARBA00023157"/>
    </source>
</evidence>
<dbReference type="InterPro" id="IPR000566">
    <property type="entry name" value="Lipocln_cytosolic_FA-bd_dom"/>
</dbReference>
<dbReference type="GO" id="GO:0000302">
    <property type="term" value="P:response to reactive oxygen species"/>
    <property type="evidence" value="ECO:0007669"/>
    <property type="project" value="TreeGrafter"/>
</dbReference>
<dbReference type="PANTHER" id="PTHR10612">
    <property type="entry name" value="APOLIPOPROTEIN D"/>
    <property type="match status" value="1"/>
</dbReference>
<dbReference type="OrthoDB" id="565904at2759"/>
<evidence type="ECO:0000256" key="4">
    <source>
        <dbReference type="ARBA" id="ARBA00022448"/>
    </source>
</evidence>
<protein>
    <recommendedName>
        <fullName evidence="3">Apolipoprotein D</fullName>
    </recommendedName>
</protein>
<dbReference type="Proteomes" id="UP000677803">
    <property type="component" value="Unassembled WGS sequence"/>
</dbReference>
<dbReference type="GO" id="GO:0005576">
    <property type="term" value="C:extracellular region"/>
    <property type="evidence" value="ECO:0007669"/>
    <property type="project" value="UniProtKB-SubCell"/>
</dbReference>
<dbReference type="AlphaFoldDB" id="A0A8S4ANT3"/>
<keyword evidence="6 11" id="KW-0732">Signal</keyword>
<comment type="subcellular location">
    <subcellularLocation>
        <location evidence="1">Secreted</location>
    </subcellularLocation>
</comment>
<dbReference type="GO" id="GO:0008289">
    <property type="term" value="F:lipid binding"/>
    <property type="evidence" value="ECO:0007669"/>
    <property type="project" value="UniProtKB-KW"/>
</dbReference>
<dbReference type="GO" id="GO:0042246">
    <property type="term" value="P:tissue regeneration"/>
    <property type="evidence" value="ECO:0007669"/>
    <property type="project" value="InterPro"/>
</dbReference>
<evidence type="ECO:0000259" key="12">
    <source>
        <dbReference type="Pfam" id="PF08212"/>
    </source>
</evidence>
<evidence type="ECO:0000256" key="11">
    <source>
        <dbReference type="PIRNR" id="PIRNR036893"/>
    </source>
</evidence>
<keyword evidence="7" id="KW-0446">Lipid-binding</keyword>
<comment type="similarity">
    <text evidence="2 11">Belongs to the calycin superfamily. Lipocalin family.</text>
</comment>
<dbReference type="PRINTS" id="PR00179">
    <property type="entry name" value="LIPOCALIN"/>
</dbReference>
<evidence type="ECO:0000256" key="2">
    <source>
        <dbReference type="ARBA" id="ARBA00006889"/>
    </source>
</evidence>
<dbReference type="PIRSF" id="PIRSF036893">
    <property type="entry name" value="Lipocalin_ApoD"/>
    <property type="match status" value="1"/>
</dbReference>
<keyword evidence="4" id="KW-0813">Transport</keyword>
<sequence>MTTLQLLGVLLLTAASAKGQSYHLGRCPESTVQEDFNAAKYMGTWYEIEKLPAWFQTGRCAQATYSLLSDGTVSVRNENILSDGTVASIQGTARVIDPSQPANLGVSFFKGVPDAPYMVVSTDYQSYALVYSCSDYFGLFYIDFAWILARSRALTDDIINQLHDKLTAIGVDVNRLKVSNQTACDGYSQ</sequence>
<dbReference type="Gene3D" id="2.40.128.20">
    <property type="match status" value="1"/>
</dbReference>
<feature type="signal peptide" evidence="11">
    <location>
        <begin position="1"/>
        <end position="19"/>
    </location>
</feature>
<evidence type="ECO:0000313" key="14">
    <source>
        <dbReference type="Proteomes" id="UP000677803"/>
    </source>
</evidence>
<dbReference type="Pfam" id="PF08212">
    <property type="entry name" value="Lipocalin_2"/>
    <property type="match status" value="1"/>
</dbReference>
<keyword evidence="9" id="KW-0325">Glycoprotein</keyword>
<dbReference type="EMBL" id="CAJRST010006668">
    <property type="protein sequence ID" value="CAG5896099.1"/>
    <property type="molecule type" value="Genomic_DNA"/>
</dbReference>
<evidence type="ECO:0000313" key="13">
    <source>
        <dbReference type="EMBL" id="CAG5896099.1"/>
    </source>
</evidence>
<keyword evidence="8" id="KW-1015">Disulfide bond</keyword>
<feature type="chain" id="PRO_5035981220" description="Apolipoprotein D" evidence="11">
    <location>
        <begin position="20"/>
        <end position="189"/>
    </location>
</feature>
<name>A0A8S4ANT3_9TELE</name>